<evidence type="ECO:0000256" key="2">
    <source>
        <dbReference type="SAM" id="SignalP"/>
    </source>
</evidence>
<dbReference type="Gramene" id="Vitis13g02149.t01">
    <property type="protein sequence ID" value="Vitis13g02149.t01.CDS"/>
    <property type="gene ID" value="Vitis13g02149"/>
</dbReference>
<name>A0A438J1J6_VITVI</name>
<dbReference type="PANTHER" id="PTHR34672:SF2">
    <property type="entry name" value="ARABINOGALACTAN PROTEIN 23"/>
    <property type="match status" value="1"/>
</dbReference>
<feature type="compositionally biased region" description="Polar residues" evidence="1">
    <location>
        <begin position="92"/>
        <end position="105"/>
    </location>
</feature>
<dbReference type="EMBL" id="QGNW01000068">
    <property type="protein sequence ID" value="RVX02830.1"/>
    <property type="molecule type" value="Genomic_DNA"/>
</dbReference>
<feature type="region of interest" description="Disordered" evidence="1">
    <location>
        <begin position="90"/>
        <end position="112"/>
    </location>
</feature>
<evidence type="ECO:0000313" key="3">
    <source>
        <dbReference type="EMBL" id="RVX02830.1"/>
    </source>
</evidence>
<dbReference type="InterPro" id="IPR044702">
    <property type="entry name" value="AGP23/40"/>
</dbReference>
<keyword evidence="2" id="KW-0732">Signal</keyword>
<dbReference type="AlphaFoldDB" id="A0A438J1J6"/>
<accession>A0A438J1J6</accession>
<evidence type="ECO:0000313" key="4">
    <source>
        <dbReference type="Proteomes" id="UP000288805"/>
    </source>
</evidence>
<dbReference type="Proteomes" id="UP000288805">
    <property type="component" value="Unassembled WGS sequence"/>
</dbReference>
<gene>
    <name evidence="3" type="ORF">CK203_023216</name>
</gene>
<protein>
    <submittedName>
        <fullName evidence="3">Uncharacterized protein</fullName>
    </submittedName>
</protein>
<dbReference type="PANTHER" id="PTHR34672">
    <property type="entry name" value="POLLEN-SPECIFIC ARABINOGALACTA PROTEIN BAN102"/>
    <property type="match status" value="1"/>
</dbReference>
<comment type="caution">
    <text evidence="3">The sequence shown here is derived from an EMBL/GenBank/DDBJ whole genome shotgun (WGS) entry which is preliminary data.</text>
</comment>
<feature type="chain" id="PRO_5019207195" evidence="2">
    <location>
        <begin position="23"/>
        <end position="112"/>
    </location>
</feature>
<sequence>MDMKKIACAVLVAAASMSAVLASDDIYAPAPAPAHNAAASLPVAGSLYLQCGTVHDAAVHTDFRPSKGSTDAHVSRCRLTSFNALQERYSVVSGSDPTSERSLSSEGGAGYK</sequence>
<organism evidence="3 4">
    <name type="scientific">Vitis vinifera</name>
    <name type="common">Grape</name>
    <dbReference type="NCBI Taxonomy" id="29760"/>
    <lineage>
        <taxon>Eukaryota</taxon>
        <taxon>Viridiplantae</taxon>
        <taxon>Streptophyta</taxon>
        <taxon>Embryophyta</taxon>
        <taxon>Tracheophyta</taxon>
        <taxon>Spermatophyta</taxon>
        <taxon>Magnoliopsida</taxon>
        <taxon>eudicotyledons</taxon>
        <taxon>Gunneridae</taxon>
        <taxon>Pentapetalae</taxon>
        <taxon>rosids</taxon>
        <taxon>Vitales</taxon>
        <taxon>Vitaceae</taxon>
        <taxon>Viteae</taxon>
        <taxon>Vitis</taxon>
    </lineage>
</organism>
<proteinExistence type="predicted"/>
<feature type="signal peptide" evidence="2">
    <location>
        <begin position="1"/>
        <end position="22"/>
    </location>
</feature>
<evidence type="ECO:0000256" key="1">
    <source>
        <dbReference type="SAM" id="MobiDB-lite"/>
    </source>
</evidence>
<reference evidence="3 4" key="1">
    <citation type="journal article" date="2018" name="PLoS Genet.">
        <title>Population sequencing reveals clonal diversity and ancestral inbreeding in the grapevine cultivar Chardonnay.</title>
        <authorList>
            <person name="Roach M.J."/>
            <person name="Johnson D.L."/>
            <person name="Bohlmann J."/>
            <person name="van Vuuren H.J."/>
            <person name="Jones S.J."/>
            <person name="Pretorius I.S."/>
            <person name="Schmidt S.A."/>
            <person name="Borneman A.R."/>
        </authorList>
    </citation>
    <scope>NUCLEOTIDE SEQUENCE [LARGE SCALE GENOMIC DNA]</scope>
    <source>
        <strain evidence="4">cv. Chardonnay</strain>
        <tissue evidence="3">Leaf</tissue>
    </source>
</reference>